<sequence>MGIMRECWISHLTTNYDRGETNKQSDKVSLDSTRTNTKVDNLGVLPHSTLSNNPITIEHATSHAYTPFEQLCELFLATNSRHVRLKPTKRGAHKQRGRRQHGGPSSPGDENEGTIVLYNATKTERRGTKHPRSICSIYLNNPLTLEMLPNIKRKFLIKVPREVNKITMT</sequence>
<name>A0A9J5X3L8_SOLCO</name>
<feature type="region of interest" description="Disordered" evidence="1">
    <location>
        <begin position="83"/>
        <end position="114"/>
    </location>
</feature>
<organism evidence="2 3">
    <name type="scientific">Solanum commersonii</name>
    <name type="common">Commerson's wild potato</name>
    <name type="synonym">Commerson's nightshade</name>
    <dbReference type="NCBI Taxonomy" id="4109"/>
    <lineage>
        <taxon>Eukaryota</taxon>
        <taxon>Viridiplantae</taxon>
        <taxon>Streptophyta</taxon>
        <taxon>Embryophyta</taxon>
        <taxon>Tracheophyta</taxon>
        <taxon>Spermatophyta</taxon>
        <taxon>Magnoliopsida</taxon>
        <taxon>eudicotyledons</taxon>
        <taxon>Gunneridae</taxon>
        <taxon>Pentapetalae</taxon>
        <taxon>asterids</taxon>
        <taxon>lamiids</taxon>
        <taxon>Solanales</taxon>
        <taxon>Solanaceae</taxon>
        <taxon>Solanoideae</taxon>
        <taxon>Solaneae</taxon>
        <taxon>Solanum</taxon>
    </lineage>
</organism>
<evidence type="ECO:0000313" key="2">
    <source>
        <dbReference type="EMBL" id="KAG5582327.1"/>
    </source>
</evidence>
<comment type="caution">
    <text evidence="2">The sequence shown here is derived from an EMBL/GenBank/DDBJ whole genome shotgun (WGS) entry which is preliminary data.</text>
</comment>
<reference evidence="2 3" key="1">
    <citation type="submission" date="2020-09" db="EMBL/GenBank/DDBJ databases">
        <title>De no assembly of potato wild relative species, Solanum commersonii.</title>
        <authorList>
            <person name="Cho K."/>
        </authorList>
    </citation>
    <scope>NUCLEOTIDE SEQUENCE [LARGE SCALE GENOMIC DNA]</scope>
    <source>
        <strain evidence="2">LZ3.2</strain>
        <tissue evidence="2">Leaf</tissue>
    </source>
</reference>
<dbReference type="Proteomes" id="UP000824120">
    <property type="component" value="Chromosome 10"/>
</dbReference>
<dbReference type="EMBL" id="JACXVP010000010">
    <property type="protein sequence ID" value="KAG5582327.1"/>
    <property type="molecule type" value="Genomic_DNA"/>
</dbReference>
<evidence type="ECO:0000313" key="3">
    <source>
        <dbReference type="Proteomes" id="UP000824120"/>
    </source>
</evidence>
<gene>
    <name evidence="2" type="ORF">H5410_052954</name>
</gene>
<accession>A0A9J5X3L8</accession>
<proteinExistence type="predicted"/>
<protein>
    <submittedName>
        <fullName evidence="2">Uncharacterized protein</fullName>
    </submittedName>
</protein>
<keyword evidence="3" id="KW-1185">Reference proteome</keyword>
<evidence type="ECO:0000256" key="1">
    <source>
        <dbReference type="SAM" id="MobiDB-lite"/>
    </source>
</evidence>
<feature type="compositionally biased region" description="Basic residues" evidence="1">
    <location>
        <begin position="83"/>
        <end position="101"/>
    </location>
</feature>
<dbReference type="AlphaFoldDB" id="A0A9J5X3L8"/>